<accession>K2P3H1</accession>
<organism evidence="1 2">
    <name type="scientific">Galbibacter marinus</name>
    <dbReference type="NCBI Taxonomy" id="555500"/>
    <lineage>
        <taxon>Bacteria</taxon>
        <taxon>Pseudomonadati</taxon>
        <taxon>Bacteroidota</taxon>
        <taxon>Flavobacteriia</taxon>
        <taxon>Flavobacteriales</taxon>
        <taxon>Flavobacteriaceae</taxon>
        <taxon>Galbibacter</taxon>
    </lineage>
</organism>
<gene>
    <name evidence="1" type="ORF">I215_06582</name>
</gene>
<evidence type="ECO:0000313" key="1">
    <source>
        <dbReference type="EMBL" id="EKF55603.1"/>
    </source>
</evidence>
<dbReference type="PATRIC" id="fig|555500.3.peg.1364"/>
<proteinExistence type="predicted"/>
<sequence length="222" mass="25969">MYTTFRSNQSKGLDQAICIKNEPITTKNYSMDKSNRETLYLKSRAQWRKWLSDNHQIKQSIWLVCNNQRSGLPTVPWGQLVEEALCFGRIDSTRKTIDEFTFKQMFSKRKHSSTWSKINKDKVQMLIDKGLMTESGYQTIEVAKQNGSWALLDAVEQLIVPADLEEAFERHKGSKNYFLGLSKSLRKMMLRWIVLAKRPETRQKRIDEIAMLAGENKRPKQF</sequence>
<evidence type="ECO:0000313" key="2">
    <source>
        <dbReference type="Proteomes" id="UP000007364"/>
    </source>
</evidence>
<comment type="caution">
    <text evidence="1">The sequence shown here is derived from an EMBL/GenBank/DDBJ whole genome shotgun (WGS) entry which is preliminary data.</text>
</comment>
<keyword evidence="2" id="KW-1185">Reference proteome</keyword>
<dbReference type="EMBL" id="AMSG01000006">
    <property type="protein sequence ID" value="EKF55603.1"/>
    <property type="molecule type" value="Genomic_DNA"/>
</dbReference>
<dbReference type="AlphaFoldDB" id="K2P3H1"/>
<protein>
    <recommendedName>
        <fullName evidence="3">Bacteriocin-protection protein, YdeI/OmpD-associated family</fullName>
    </recommendedName>
</protein>
<dbReference type="eggNOG" id="COG4430">
    <property type="taxonomic scope" value="Bacteria"/>
</dbReference>
<evidence type="ECO:0008006" key="3">
    <source>
        <dbReference type="Google" id="ProtNLM"/>
    </source>
</evidence>
<reference evidence="1 2" key="1">
    <citation type="journal article" date="2012" name="J. Bacteriol.">
        <title>Genome Sequence of Galbibacter marinum Type Strain ck-I2-15.</title>
        <authorList>
            <person name="Lai Q."/>
            <person name="Li C."/>
            <person name="Shao Z."/>
        </authorList>
    </citation>
    <scope>NUCLEOTIDE SEQUENCE [LARGE SCALE GENOMIC DNA]</scope>
    <source>
        <strain evidence="2">ck-I2-15</strain>
    </source>
</reference>
<dbReference type="Pfam" id="PF13376">
    <property type="entry name" value="OmdA"/>
    <property type="match status" value="1"/>
</dbReference>
<dbReference type="Proteomes" id="UP000007364">
    <property type="component" value="Unassembled WGS sequence"/>
</dbReference>
<name>K2P3H1_9FLAO</name>